<protein>
    <recommendedName>
        <fullName evidence="1">Reverse transcriptase domain-containing protein</fullName>
    </recommendedName>
</protein>
<sequence>MRNAIEQRSNTHFVLNLSQKTKGHFGKILFVFQVLKKQKVTLLEIKVFYSKEKVGPIIPGRGLRQGDPLSPYMIILCAEGLSTLIRNVETRGDLQGVRVCRSAPRVSHLLFVDDCFLFFQANVHQANIMKQILNQYEEASGQAISLPKSEIFYSRNVEEPL</sequence>
<dbReference type="InterPro" id="IPR000477">
    <property type="entry name" value="RT_dom"/>
</dbReference>
<evidence type="ECO:0000259" key="1">
    <source>
        <dbReference type="Pfam" id="PF00078"/>
    </source>
</evidence>
<reference evidence="2" key="1">
    <citation type="submission" date="2004-07" db="EMBL/GenBank/DDBJ databases">
        <authorList>
            <person name="Town C.D."/>
        </authorList>
    </citation>
    <scope>NUCLEOTIDE SEQUENCE</scope>
</reference>
<feature type="domain" description="Reverse transcriptase" evidence="1">
    <location>
        <begin position="43"/>
        <end position="153"/>
    </location>
</feature>
<reference evidence="2" key="2">
    <citation type="submission" date="2007-03" db="EMBL/GenBank/DDBJ databases">
        <authorList>
            <consortium name="The International Medicago Genome Annotation Group"/>
        </authorList>
    </citation>
    <scope>NUCLEOTIDE SEQUENCE</scope>
</reference>
<dbReference type="Pfam" id="PF00078">
    <property type="entry name" value="RVT_1"/>
    <property type="match status" value="1"/>
</dbReference>
<proteinExistence type="predicted"/>
<dbReference type="AlphaFoldDB" id="Q2HVP6"/>
<accession>Q2HVP6</accession>
<dbReference type="EMBL" id="AC148815">
    <property type="protein sequence ID" value="ABD32241.2"/>
    <property type="molecule type" value="Genomic_DNA"/>
</dbReference>
<organism evidence="2">
    <name type="scientific">Medicago truncatula</name>
    <name type="common">Barrel medic</name>
    <name type="synonym">Medicago tribuloides</name>
    <dbReference type="NCBI Taxonomy" id="3880"/>
    <lineage>
        <taxon>Eukaryota</taxon>
        <taxon>Viridiplantae</taxon>
        <taxon>Streptophyta</taxon>
        <taxon>Embryophyta</taxon>
        <taxon>Tracheophyta</taxon>
        <taxon>Spermatophyta</taxon>
        <taxon>Magnoliopsida</taxon>
        <taxon>eudicotyledons</taxon>
        <taxon>Gunneridae</taxon>
        <taxon>Pentapetalae</taxon>
        <taxon>rosids</taxon>
        <taxon>fabids</taxon>
        <taxon>Fabales</taxon>
        <taxon>Fabaceae</taxon>
        <taxon>Papilionoideae</taxon>
        <taxon>50 kb inversion clade</taxon>
        <taxon>NPAAA clade</taxon>
        <taxon>Hologalegina</taxon>
        <taxon>IRL clade</taxon>
        <taxon>Trifolieae</taxon>
        <taxon>Medicago</taxon>
    </lineage>
</organism>
<evidence type="ECO:0000313" key="2">
    <source>
        <dbReference type="EMBL" id="ABD32241.2"/>
    </source>
</evidence>
<gene>
    <name evidence="2" type="ORF">MtrDRAFT_AC148815g29v2</name>
</gene>
<name>Q2HVP6_MEDTR</name>